<organism evidence="3 4">
    <name type="scientific">Gimesia panareensis</name>
    <dbReference type="NCBI Taxonomy" id="2527978"/>
    <lineage>
        <taxon>Bacteria</taxon>
        <taxon>Pseudomonadati</taxon>
        <taxon>Planctomycetota</taxon>
        <taxon>Planctomycetia</taxon>
        <taxon>Planctomycetales</taxon>
        <taxon>Planctomycetaceae</taxon>
        <taxon>Gimesia</taxon>
    </lineage>
</organism>
<evidence type="ECO:0000256" key="1">
    <source>
        <dbReference type="SAM" id="MobiDB-lite"/>
    </source>
</evidence>
<feature type="compositionally biased region" description="Basic residues" evidence="1">
    <location>
        <begin position="25"/>
        <end position="37"/>
    </location>
</feature>
<keyword evidence="2" id="KW-0812">Transmembrane</keyword>
<feature type="region of interest" description="Disordered" evidence="1">
    <location>
        <begin position="1"/>
        <end position="66"/>
    </location>
</feature>
<evidence type="ECO:0000313" key="3">
    <source>
        <dbReference type="EMBL" id="QDT27325.1"/>
    </source>
</evidence>
<evidence type="ECO:0008006" key="5">
    <source>
        <dbReference type="Google" id="ProtNLM"/>
    </source>
</evidence>
<dbReference type="RefSeq" id="WP_145449591.1">
    <property type="nucleotide sequence ID" value="NZ_CP037421.1"/>
</dbReference>
<protein>
    <recommendedName>
        <fullName evidence="5">Transmembrane protein</fullName>
    </recommendedName>
</protein>
<feature type="compositionally biased region" description="Basic residues" evidence="1">
    <location>
        <begin position="47"/>
        <end position="62"/>
    </location>
</feature>
<evidence type="ECO:0000313" key="4">
    <source>
        <dbReference type="Proteomes" id="UP000315647"/>
    </source>
</evidence>
<feature type="transmembrane region" description="Helical" evidence="2">
    <location>
        <begin position="74"/>
        <end position="95"/>
    </location>
</feature>
<dbReference type="Proteomes" id="UP000315647">
    <property type="component" value="Chromosome"/>
</dbReference>
<reference evidence="3 4" key="1">
    <citation type="submission" date="2019-03" db="EMBL/GenBank/DDBJ databases">
        <title>Deep-cultivation of Planctomycetes and their phenomic and genomic characterization uncovers novel biology.</title>
        <authorList>
            <person name="Wiegand S."/>
            <person name="Jogler M."/>
            <person name="Boedeker C."/>
            <person name="Pinto D."/>
            <person name="Vollmers J."/>
            <person name="Rivas-Marin E."/>
            <person name="Kohn T."/>
            <person name="Peeters S.H."/>
            <person name="Heuer A."/>
            <person name="Rast P."/>
            <person name="Oberbeckmann S."/>
            <person name="Bunk B."/>
            <person name="Jeske O."/>
            <person name="Meyerdierks A."/>
            <person name="Storesund J.E."/>
            <person name="Kallscheuer N."/>
            <person name="Luecker S."/>
            <person name="Lage O.M."/>
            <person name="Pohl T."/>
            <person name="Merkel B.J."/>
            <person name="Hornburger P."/>
            <person name="Mueller R.-W."/>
            <person name="Bruemmer F."/>
            <person name="Labrenz M."/>
            <person name="Spormann A.M."/>
            <person name="Op den Camp H."/>
            <person name="Overmann J."/>
            <person name="Amann R."/>
            <person name="Jetten M.S.M."/>
            <person name="Mascher T."/>
            <person name="Medema M.H."/>
            <person name="Devos D.P."/>
            <person name="Kaster A.-K."/>
            <person name="Ovreas L."/>
            <person name="Rohde M."/>
            <person name="Galperin M.Y."/>
            <person name="Jogler C."/>
        </authorList>
    </citation>
    <scope>NUCLEOTIDE SEQUENCE [LARGE SCALE GENOMIC DNA]</scope>
    <source>
        <strain evidence="3 4">Enr10</strain>
    </source>
</reference>
<feature type="transmembrane region" description="Helical" evidence="2">
    <location>
        <begin position="167"/>
        <end position="186"/>
    </location>
</feature>
<keyword evidence="2" id="KW-1133">Transmembrane helix</keyword>
<keyword evidence="4" id="KW-1185">Reference proteome</keyword>
<sequence length="200" mass="22280">MTEEPRPRRKRRRRPASEGEAVGKSPRHRKPATRKTPHSQDSEVPVKKKSGTKSGKKKKKKRKDDDEGLSTRQVVILLMIGIGLFGWACAAAAYAHAKEGWRSNEVERFAAENGGDLESDSRLTRRTAAKSAMIKTAVRALMDFIGNAFKQIPNCFAVIAFTFSERLWLVILFAVLEAGAVGLGYVMEKVGESFVETPRY</sequence>
<name>A0A517Q6T3_9PLAN</name>
<gene>
    <name evidence="3" type="ORF">Enr10x_26420</name>
</gene>
<evidence type="ECO:0000256" key="2">
    <source>
        <dbReference type="SAM" id="Phobius"/>
    </source>
</evidence>
<accession>A0A517Q6T3</accession>
<keyword evidence="2" id="KW-0472">Membrane</keyword>
<dbReference type="EMBL" id="CP037421">
    <property type="protein sequence ID" value="QDT27325.1"/>
    <property type="molecule type" value="Genomic_DNA"/>
</dbReference>
<proteinExistence type="predicted"/>
<dbReference type="AlphaFoldDB" id="A0A517Q6T3"/>